<evidence type="ECO:0000313" key="2">
    <source>
        <dbReference type="Proteomes" id="UP001400965"/>
    </source>
</evidence>
<dbReference type="RefSeq" id="WP_346042788.1">
    <property type="nucleotide sequence ID" value="NZ_BAAACP010000003.1"/>
</dbReference>
<name>A0ABP3XE01_9FIRM</name>
<reference evidence="2" key="1">
    <citation type="journal article" date="2019" name="Int. J. Syst. Evol. Microbiol.">
        <title>The Global Catalogue of Microorganisms (GCM) 10K type strain sequencing project: providing services to taxonomists for standard genome sequencing and annotation.</title>
        <authorList>
            <consortium name="The Broad Institute Genomics Platform"/>
            <consortium name="The Broad Institute Genome Sequencing Center for Infectious Disease"/>
            <person name="Wu L."/>
            <person name="Ma J."/>
        </authorList>
    </citation>
    <scope>NUCLEOTIDE SEQUENCE [LARGE SCALE GENOMIC DNA]</scope>
    <source>
        <strain evidence="2">JCM 6486</strain>
    </source>
</reference>
<sequence>MINDQRYVILSLELHLFFSRIMKEHSIFLEAGFTSKDSKLASEADHYKREFEKLLSYAVSASNGVIRSDILESGEIITNYTLGTEQKTQNLTGIEINQNITTLQSRLRSGKNPRVNSELVKYVDQLNYNAKKLLNGLINFKQRVLDGVLSCNLFTVNYPSLIEHILREAKLYLSLVEDLENRDDIESKDIRETELFWDQIMMEHSLFIRGLLDPYEEKLIETADEFADDFEDLIEEAKTMTDATINSITDETLNKTIQFKNFKEAGVDGIARCKIKSIIIPLLADHVLREANYYIRLLENYKEM</sequence>
<comment type="caution">
    <text evidence="1">The sequence shown here is derived from an EMBL/GenBank/DDBJ whole genome shotgun (WGS) entry which is preliminary data.</text>
</comment>
<keyword evidence="2" id="KW-1185">Reference proteome</keyword>
<organism evidence="1 2">
    <name type="scientific">Paraclostridium tenue</name>
    <dbReference type="NCBI Taxonomy" id="1737"/>
    <lineage>
        <taxon>Bacteria</taxon>
        <taxon>Bacillati</taxon>
        <taxon>Bacillota</taxon>
        <taxon>Clostridia</taxon>
        <taxon>Peptostreptococcales</taxon>
        <taxon>Peptostreptococcaceae</taxon>
        <taxon>Paraclostridium</taxon>
    </lineage>
</organism>
<proteinExistence type="predicted"/>
<gene>
    <name evidence="1" type="ORF">GCM10008917_08030</name>
</gene>
<accession>A0ABP3XE01</accession>
<dbReference type="InterPro" id="IPR021328">
    <property type="entry name" value="CotB-like"/>
</dbReference>
<evidence type="ECO:0000313" key="1">
    <source>
        <dbReference type="EMBL" id="GAA0862492.1"/>
    </source>
</evidence>
<dbReference type="SUPFAM" id="SSF158430">
    <property type="entry name" value="Bacillus cereus metalloprotein-like"/>
    <property type="match status" value="2"/>
</dbReference>
<protein>
    <submittedName>
        <fullName evidence="1">DUF2935 domain-containing protein</fullName>
    </submittedName>
</protein>
<dbReference type="Pfam" id="PF11155">
    <property type="entry name" value="DUF2935"/>
    <property type="match status" value="2"/>
</dbReference>
<dbReference type="Proteomes" id="UP001400965">
    <property type="component" value="Unassembled WGS sequence"/>
</dbReference>
<dbReference type="EMBL" id="BAAACP010000003">
    <property type="protein sequence ID" value="GAA0862492.1"/>
    <property type="molecule type" value="Genomic_DNA"/>
</dbReference>
<dbReference type="Gene3D" id="1.20.1260.120">
    <property type="entry name" value="Protein of unknown function DUF2935"/>
    <property type="match status" value="1"/>
</dbReference>